<dbReference type="Pfam" id="PF07007">
    <property type="entry name" value="LprI"/>
    <property type="match status" value="1"/>
</dbReference>
<evidence type="ECO:0000259" key="1">
    <source>
        <dbReference type="Pfam" id="PF07007"/>
    </source>
</evidence>
<feature type="domain" description="Lysozyme inhibitor LprI-like N-terminal" evidence="1">
    <location>
        <begin position="171"/>
        <end position="262"/>
    </location>
</feature>
<comment type="caution">
    <text evidence="2">The sequence shown here is derived from an EMBL/GenBank/DDBJ whole genome shotgun (WGS) entry which is preliminary data.</text>
</comment>
<dbReference type="InterPro" id="IPR009739">
    <property type="entry name" value="LprI-like_N"/>
</dbReference>
<name>A0A645BUU1_9ZZZZ</name>
<sequence>MTGECEDSLFYKQGDGSQIDPALPKSSSSIFTRLPSFSSSEKVDFYSFNRARLFITAIATNDKDTIYKMIQFPLKISSYGGSTVINDQQQLLKYYDTVFDQSFTDALLYTYKSKNPIRKLDTVVEIYSSDYFVDLNISGMVVSVSNYSAKLGNVDPTPTIEPTRTLNPNDCRDTAMGTYDMNMCFGSIYLARVQKLKDLVNELGSAPIAVEHKQLLQVEKEWEIYSSDYCKWFDGFWLGGSIRGVMASTCSINQYDQRINNLRLFLCEDHGLSGECEASLRYKPKK</sequence>
<accession>A0A645BUU1</accession>
<dbReference type="AlphaFoldDB" id="A0A645BUU1"/>
<dbReference type="EMBL" id="VSSQ01021427">
    <property type="protein sequence ID" value="MPM67003.1"/>
    <property type="molecule type" value="Genomic_DNA"/>
</dbReference>
<reference evidence="2" key="1">
    <citation type="submission" date="2019-08" db="EMBL/GenBank/DDBJ databases">
        <authorList>
            <person name="Kucharzyk K."/>
            <person name="Murdoch R.W."/>
            <person name="Higgins S."/>
            <person name="Loffler F."/>
        </authorList>
    </citation>
    <scope>NUCLEOTIDE SEQUENCE</scope>
</reference>
<organism evidence="2">
    <name type="scientific">bioreactor metagenome</name>
    <dbReference type="NCBI Taxonomy" id="1076179"/>
    <lineage>
        <taxon>unclassified sequences</taxon>
        <taxon>metagenomes</taxon>
        <taxon>ecological metagenomes</taxon>
    </lineage>
</organism>
<gene>
    <name evidence="2" type="ORF">SDC9_113918</name>
</gene>
<evidence type="ECO:0000313" key="2">
    <source>
        <dbReference type="EMBL" id="MPM67003.1"/>
    </source>
</evidence>
<proteinExistence type="predicted"/>
<protein>
    <recommendedName>
        <fullName evidence="1">Lysozyme inhibitor LprI-like N-terminal domain-containing protein</fullName>
    </recommendedName>
</protein>
<dbReference type="Gene3D" id="1.20.1270.180">
    <property type="match status" value="1"/>
</dbReference>